<evidence type="ECO:0000256" key="1">
    <source>
        <dbReference type="SAM" id="Phobius"/>
    </source>
</evidence>
<evidence type="ECO:0000313" key="3">
    <source>
        <dbReference type="Proteomes" id="UP000199601"/>
    </source>
</evidence>
<dbReference type="Proteomes" id="UP000199601">
    <property type="component" value="Unassembled WGS sequence"/>
</dbReference>
<feature type="transmembrane region" description="Helical" evidence="1">
    <location>
        <begin position="126"/>
        <end position="145"/>
    </location>
</feature>
<evidence type="ECO:0008006" key="4">
    <source>
        <dbReference type="Google" id="ProtNLM"/>
    </source>
</evidence>
<dbReference type="AlphaFoldDB" id="A0A0U1D7Q8"/>
<dbReference type="OrthoDB" id="329803at2"/>
<proteinExistence type="predicted"/>
<keyword evidence="1" id="KW-1133">Transmembrane helix</keyword>
<protein>
    <recommendedName>
        <fullName evidence="4">Transmembrane protein</fullName>
    </recommendedName>
</protein>
<sequence length="146" mass="15735">MTIAATVLAVLAGAHILGKFTFFMLPYRRRRAALDKAYGGKVRATAKSDAASLMLAAAMVIVLFLAGVKPVSFLIGLWVGATLIQLYFHQFYAPLTREQEPPSPAGPIKVMSYAIEARPWRPWPEILMLVALVAAALVAMGFGAGM</sequence>
<keyword evidence="1" id="KW-0472">Membrane</keyword>
<gene>
    <name evidence="2" type="ORF">BN000_02007</name>
</gene>
<name>A0A0U1D7Q8_9MYCO</name>
<organism evidence="2 3">
    <name type="scientific">Mycobacterium europaeum</name>
    <dbReference type="NCBI Taxonomy" id="761804"/>
    <lineage>
        <taxon>Bacteria</taxon>
        <taxon>Bacillati</taxon>
        <taxon>Actinomycetota</taxon>
        <taxon>Actinomycetes</taxon>
        <taxon>Mycobacteriales</taxon>
        <taxon>Mycobacteriaceae</taxon>
        <taxon>Mycobacterium</taxon>
        <taxon>Mycobacterium simiae complex</taxon>
    </lineage>
</organism>
<dbReference type="EMBL" id="CTEC01000001">
    <property type="protein sequence ID" value="CQD09825.1"/>
    <property type="molecule type" value="Genomic_DNA"/>
</dbReference>
<dbReference type="RefSeq" id="WP_141659167.1">
    <property type="nucleotide sequence ID" value="NZ_CTEC01000001.1"/>
</dbReference>
<feature type="transmembrane region" description="Helical" evidence="1">
    <location>
        <begin position="71"/>
        <end position="88"/>
    </location>
</feature>
<reference evidence="3" key="1">
    <citation type="submission" date="2015-03" db="EMBL/GenBank/DDBJ databases">
        <authorList>
            <person name="Urmite Genomes"/>
        </authorList>
    </citation>
    <scope>NUCLEOTIDE SEQUENCE [LARGE SCALE GENOMIC DNA]</scope>
    <source>
        <strain evidence="3">CSUR P1344</strain>
    </source>
</reference>
<keyword evidence="1" id="KW-0812">Transmembrane</keyword>
<evidence type="ECO:0000313" key="2">
    <source>
        <dbReference type="EMBL" id="CQD09825.1"/>
    </source>
</evidence>
<accession>A0A0U1D7Q8</accession>
<keyword evidence="3" id="KW-1185">Reference proteome</keyword>
<feature type="transmembrane region" description="Helical" evidence="1">
    <location>
        <begin position="6"/>
        <end position="27"/>
    </location>
</feature>